<dbReference type="Gene3D" id="1.20.1260.20">
    <property type="entry name" value="PPE superfamily"/>
    <property type="match status" value="1"/>
</dbReference>
<dbReference type="SUPFAM" id="SSF140459">
    <property type="entry name" value="PE/PPE dimer-like"/>
    <property type="match status" value="1"/>
</dbReference>
<dbReference type="Proteomes" id="UP001501116">
    <property type="component" value="Unassembled WGS sequence"/>
</dbReference>
<evidence type="ECO:0000313" key="2">
    <source>
        <dbReference type="EMBL" id="GAA1942210.1"/>
    </source>
</evidence>
<feature type="compositionally biased region" description="Basic and acidic residues" evidence="1">
    <location>
        <begin position="34"/>
        <end position="43"/>
    </location>
</feature>
<feature type="compositionally biased region" description="Polar residues" evidence="1">
    <location>
        <begin position="335"/>
        <end position="363"/>
    </location>
</feature>
<dbReference type="InterPro" id="IPR038332">
    <property type="entry name" value="PPE_sf"/>
</dbReference>
<feature type="region of interest" description="Disordered" evidence="1">
    <location>
        <begin position="251"/>
        <end position="313"/>
    </location>
</feature>
<comment type="caution">
    <text evidence="2">The sequence shown here is derived from an EMBL/GenBank/DDBJ whole genome shotgun (WGS) entry which is preliminary data.</text>
</comment>
<proteinExistence type="predicted"/>
<feature type="compositionally biased region" description="Low complexity" evidence="1">
    <location>
        <begin position="284"/>
        <end position="306"/>
    </location>
</feature>
<feature type="region of interest" description="Disordered" evidence="1">
    <location>
        <begin position="332"/>
        <end position="439"/>
    </location>
</feature>
<evidence type="ECO:0000256" key="1">
    <source>
        <dbReference type="SAM" id="MobiDB-lite"/>
    </source>
</evidence>
<accession>A0ABN2Q352</accession>
<evidence type="ECO:0008006" key="4">
    <source>
        <dbReference type="Google" id="ProtNLM"/>
    </source>
</evidence>
<sequence>MAKHSSEESSPAPGSGVPLGDGGDSVAIVQNARNRSDGFDIGEDRAIGALPNWDSQGSTQLYQGATVNNDPSTAESTGHAWTGHGKELHQAANDLYNAISELGSVWVGQGAAAAQGTLVGIANSSSQAGEAAHSMGTRLAQQAAAAAEVKKMPAPKEFDPQASMTAMLAGGPAAMIADQKAQYDAAKDVKAQQVAYFNAYTKSMSEVDSTTPSFGPESLGLPPHLGGGRGNSANVSAAHVTGAHLGGGAGTGGGGTFAQNPPLGTGGEGQYTTQAGYQPPAPHGPEAGAVSGSGSAHAPAPAPNSGGSTGQQLGLAGIGGGLGLAAGRTLAAGNRSGSTKQKSGDETSASADNQQGNSATANAPQGPAVVSPAGTIGGGQQQGMAPMSPGMGAHGAHAEDDEEHTHASFLIEPDPDDAFGANQATPPPVIGAWSDDEEG</sequence>
<reference evidence="2 3" key="1">
    <citation type="journal article" date="2019" name="Int. J. Syst. Evol. Microbiol.">
        <title>The Global Catalogue of Microorganisms (GCM) 10K type strain sequencing project: providing services to taxonomists for standard genome sequencing and annotation.</title>
        <authorList>
            <consortium name="The Broad Institute Genomics Platform"/>
            <consortium name="The Broad Institute Genome Sequencing Center for Infectious Disease"/>
            <person name="Wu L."/>
            <person name="Ma J."/>
        </authorList>
    </citation>
    <scope>NUCLEOTIDE SEQUENCE [LARGE SCALE GENOMIC DNA]</scope>
    <source>
        <strain evidence="2 3">JCM 14545</strain>
    </source>
</reference>
<name>A0ABN2Q352_9PSEU</name>
<gene>
    <name evidence="2" type="ORF">GCM10009754_07020</name>
</gene>
<feature type="region of interest" description="Disordered" evidence="1">
    <location>
        <begin position="206"/>
        <end position="233"/>
    </location>
</feature>
<dbReference type="EMBL" id="BAAANN010000002">
    <property type="protein sequence ID" value="GAA1942210.1"/>
    <property type="molecule type" value="Genomic_DNA"/>
</dbReference>
<protein>
    <recommendedName>
        <fullName evidence="4">PPE family protein</fullName>
    </recommendedName>
</protein>
<feature type="region of interest" description="Disordered" evidence="1">
    <location>
        <begin position="1"/>
        <end position="43"/>
    </location>
</feature>
<dbReference type="RefSeq" id="WP_344413265.1">
    <property type="nucleotide sequence ID" value="NZ_BAAANN010000002.1"/>
</dbReference>
<keyword evidence="3" id="KW-1185">Reference proteome</keyword>
<evidence type="ECO:0000313" key="3">
    <source>
        <dbReference type="Proteomes" id="UP001501116"/>
    </source>
</evidence>
<feature type="compositionally biased region" description="Low complexity" evidence="1">
    <location>
        <begin position="215"/>
        <end position="224"/>
    </location>
</feature>
<organism evidence="2 3">
    <name type="scientific">Amycolatopsis minnesotensis</name>
    <dbReference type="NCBI Taxonomy" id="337894"/>
    <lineage>
        <taxon>Bacteria</taxon>
        <taxon>Bacillati</taxon>
        <taxon>Actinomycetota</taxon>
        <taxon>Actinomycetes</taxon>
        <taxon>Pseudonocardiales</taxon>
        <taxon>Pseudonocardiaceae</taxon>
        <taxon>Amycolatopsis</taxon>
    </lineage>
</organism>